<dbReference type="PROSITE" id="PS00026">
    <property type="entry name" value="CHIT_BIND_I_1"/>
    <property type="match status" value="1"/>
</dbReference>
<feature type="disulfide bond" evidence="13">
    <location>
        <begin position="152"/>
        <end position="161"/>
    </location>
</feature>
<evidence type="ECO:0000256" key="15">
    <source>
        <dbReference type="SAM" id="SignalP"/>
    </source>
</evidence>
<protein>
    <recommendedName>
        <fullName evidence="2">chitinase</fullName>
        <ecNumber evidence="2">3.2.1.14</ecNumber>
    </recommendedName>
</protein>
<dbReference type="Gene3D" id="1.10.530.10">
    <property type="match status" value="1"/>
</dbReference>
<evidence type="ECO:0000313" key="17">
    <source>
        <dbReference type="Proteomes" id="UP000189703"/>
    </source>
</evidence>
<evidence type="ECO:0000256" key="13">
    <source>
        <dbReference type="PIRSR" id="PIRSR001060-2"/>
    </source>
</evidence>
<evidence type="ECO:0000256" key="11">
    <source>
        <dbReference type="ARBA" id="ARBA00023326"/>
    </source>
</evidence>
<dbReference type="PANTHER" id="PTHR22595:SF194">
    <property type="entry name" value="CHITINASE FAMILY PROTEIN"/>
    <property type="match status" value="1"/>
</dbReference>
<keyword evidence="17" id="KW-1185">Reference proteome</keyword>
<dbReference type="KEGG" id="nnu:104605247"/>
<dbReference type="GO" id="GO:0008843">
    <property type="term" value="F:endochitinase activity"/>
    <property type="evidence" value="ECO:0007669"/>
    <property type="project" value="UniProtKB-EC"/>
</dbReference>
<evidence type="ECO:0000256" key="1">
    <source>
        <dbReference type="ARBA" id="ARBA00000822"/>
    </source>
</evidence>
<keyword evidence="11" id="KW-0624">Polysaccharide degradation</keyword>
<evidence type="ECO:0000313" key="18">
    <source>
        <dbReference type="RefSeq" id="XP_010268234.1"/>
    </source>
</evidence>
<dbReference type="OrthoDB" id="5985073at2759"/>
<evidence type="ECO:0000256" key="6">
    <source>
        <dbReference type="ARBA" id="ARBA00022821"/>
    </source>
</evidence>
<dbReference type="Gene3D" id="3.30.60.10">
    <property type="entry name" value="Endochitinase-like"/>
    <property type="match status" value="1"/>
</dbReference>
<keyword evidence="5" id="KW-0378">Hydrolase</keyword>
<evidence type="ECO:0000256" key="8">
    <source>
        <dbReference type="ARBA" id="ARBA00023157"/>
    </source>
</evidence>
<keyword evidence="6" id="KW-0611">Plant defense</keyword>
<feature type="signal peptide" evidence="15">
    <location>
        <begin position="1"/>
        <end position="27"/>
    </location>
</feature>
<dbReference type="GeneID" id="104605247"/>
<dbReference type="PROSITE" id="PS00773">
    <property type="entry name" value="CHITINASE_19_1"/>
    <property type="match status" value="1"/>
</dbReference>
<keyword evidence="7" id="KW-0146">Chitin degradation</keyword>
<name>A0A1U8ALK5_NELNU</name>
<dbReference type="EC" id="3.2.1.14" evidence="2"/>
<comment type="caution">
    <text evidence="14">Lacks conserved residue(s) required for the propagation of feature annotation.</text>
</comment>
<dbReference type="Proteomes" id="UP000189703">
    <property type="component" value="Unplaced"/>
</dbReference>
<keyword evidence="4 15" id="KW-0732">Signal</keyword>
<dbReference type="InterPro" id="IPR018371">
    <property type="entry name" value="Chitin-binding_1_CS"/>
</dbReference>
<dbReference type="Pfam" id="PF00182">
    <property type="entry name" value="Glyco_hydro_19"/>
    <property type="match status" value="2"/>
</dbReference>
<accession>A0A1U8ALK5</accession>
<dbReference type="InterPro" id="IPR001002">
    <property type="entry name" value="Chitin-bd_1"/>
</dbReference>
<feature type="disulfide bond" evidence="13 14">
    <location>
        <begin position="37"/>
        <end position="51"/>
    </location>
</feature>
<dbReference type="PIRSF" id="PIRSF001060">
    <property type="entry name" value="Endochitinase"/>
    <property type="match status" value="1"/>
</dbReference>
<dbReference type="GO" id="GO:0000272">
    <property type="term" value="P:polysaccharide catabolic process"/>
    <property type="evidence" value="ECO:0007669"/>
    <property type="project" value="UniProtKB-KW"/>
</dbReference>
<dbReference type="FunFam" id="3.30.20.10:FF:000001">
    <property type="entry name" value="Endochitinase (Chitinase)"/>
    <property type="match status" value="1"/>
</dbReference>
<feature type="disulfide bond" evidence="13">
    <location>
        <begin position="240"/>
        <end position="272"/>
    </location>
</feature>
<evidence type="ECO:0000256" key="5">
    <source>
        <dbReference type="ARBA" id="ARBA00022801"/>
    </source>
</evidence>
<dbReference type="RefSeq" id="XP_010268234.1">
    <property type="nucleotide sequence ID" value="XM_010269932.2"/>
</dbReference>
<evidence type="ECO:0000256" key="14">
    <source>
        <dbReference type="PROSITE-ProRule" id="PRU00261"/>
    </source>
</evidence>
<dbReference type="SUPFAM" id="SSF57016">
    <property type="entry name" value="Plant lectins/antimicrobial peptides"/>
    <property type="match status" value="1"/>
</dbReference>
<dbReference type="AlphaFoldDB" id="A0A1U8ALK5"/>
<dbReference type="SUPFAM" id="SSF53955">
    <property type="entry name" value="Lysozyme-like"/>
    <property type="match status" value="1"/>
</dbReference>
<dbReference type="eggNOG" id="KOG4742">
    <property type="taxonomic scope" value="Eukaryota"/>
</dbReference>
<evidence type="ECO:0000256" key="12">
    <source>
        <dbReference type="PIRSR" id="PIRSR001060-1"/>
    </source>
</evidence>
<dbReference type="STRING" id="4432.A0A1U8ALK5"/>
<dbReference type="InterPro" id="IPR016283">
    <property type="entry name" value="Glyco_hydro_19"/>
</dbReference>
<keyword evidence="3 14" id="KW-0147">Chitin-binding</keyword>
<dbReference type="Gene3D" id="3.30.20.10">
    <property type="entry name" value="Endochitinase, domain 2"/>
    <property type="match status" value="1"/>
</dbReference>
<reference evidence="18" key="1">
    <citation type="submission" date="2025-08" db="UniProtKB">
        <authorList>
            <consortium name="RefSeq"/>
        </authorList>
    </citation>
    <scope>IDENTIFICATION</scope>
</reference>
<dbReference type="PROSITE" id="PS50941">
    <property type="entry name" value="CHIT_BIND_I_2"/>
    <property type="match status" value="1"/>
</dbReference>
<dbReference type="GO" id="GO:0008061">
    <property type="term" value="F:chitin binding"/>
    <property type="evidence" value="ECO:0007669"/>
    <property type="project" value="UniProtKB-UniRule"/>
</dbReference>
<evidence type="ECO:0000256" key="10">
    <source>
        <dbReference type="ARBA" id="ARBA00023295"/>
    </source>
</evidence>
<dbReference type="CDD" id="cd00035">
    <property type="entry name" value="ChtBD1"/>
    <property type="match status" value="1"/>
</dbReference>
<keyword evidence="8 13" id="KW-1015">Disulfide bond</keyword>
<dbReference type="CDD" id="cd00325">
    <property type="entry name" value="chitinase_GH19"/>
    <property type="match status" value="1"/>
</dbReference>
<dbReference type="GO" id="GO:0004568">
    <property type="term" value="F:chitinase activity"/>
    <property type="evidence" value="ECO:0000318"/>
    <property type="project" value="GO_Central"/>
</dbReference>
<evidence type="ECO:0000256" key="3">
    <source>
        <dbReference type="ARBA" id="ARBA00022669"/>
    </source>
</evidence>
<comment type="catalytic activity">
    <reaction evidence="1">
        <text>Random endo-hydrolysis of N-acetyl-beta-D-glucosaminide (1-&gt;4)-beta-linkages in chitin and chitodextrins.</text>
        <dbReference type="EC" id="3.2.1.14"/>
    </reaction>
</comment>
<organism evidence="17 18">
    <name type="scientific">Nelumbo nucifera</name>
    <name type="common">Sacred lotus</name>
    <dbReference type="NCBI Taxonomy" id="4432"/>
    <lineage>
        <taxon>Eukaryota</taxon>
        <taxon>Viridiplantae</taxon>
        <taxon>Streptophyta</taxon>
        <taxon>Embryophyta</taxon>
        <taxon>Tracheophyta</taxon>
        <taxon>Spermatophyta</taxon>
        <taxon>Magnoliopsida</taxon>
        <taxon>Proteales</taxon>
        <taxon>Nelumbonaceae</taxon>
        <taxon>Nelumbo</taxon>
    </lineage>
</organism>
<feature type="active site" description="Proton donor" evidence="12">
    <location>
        <position position="134"/>
    </location>
</feature>
<dbReference type="InParanoid" id="A0A1U8ALK5"/>
<dbReference type="FunFam" id="1.10.530.10:FF:000052">
    <property type="entry name" value="Endochitinase PR4"/>
    <property type="match status" value="1"/>
</dbReference>
<feature type="disulfide bond" evidence="13 14">
    <location>
        <begin position="32"/>
        <end position="44"/>
    </location>
</feature>
<sequence>MATLKTTALTFLVAAILAGLLPESTVGQNCGCAPDKCCSKHGYCGLGDDYCGSGCQEGPCTPVTSNGVSVGDLVTPDFFNGIIGQAAANCEGKNFYTRDAFLNALAPYPGFGQTGTPDDSKREIAAFFAHATHETGYFCFINEKEETRKDYCDPSYTQYPCAPGKQYFGRGPLQLSWNYNYGGAGKSIKFDGLGSPETVATDVVVSFKAALWFWMENVHSIITSGQGFGATIKKINSGECSGGASDKVQSRIGFYTGYCNQFGVSPGDNLSC</sequence>
<dbReference type="PROSITE" id="PS00774">
    <property type="entry name" value="CHITINASE_19_2"/>
    <property type="match status" value="1"/>
</dbReference>
<dbReference type="GO" id="GO:0016998">
    <property type="term" value="P:cell wall macromolecule catabolic process"/>
    <property type="evidence" value="ECO:0007669"/>
    <property type="project" value="InterPro"/>
</dbReference>
<gene>
    <name evidence="18" type="primary">LOC104605247</name>
</gene>
<proteinExistence type="predicted"/>
<dbReference type="GO" id="GO:0006032">
    <property type="term" value="P:chitin catabolic process"/>
    <property type="evidence" value="ECO:0007669"/>
    <property type="project" value="UniProtKB-KW"/>
</dbReference>
<evidence type="ECO:0000259" key="16">
    <source>
        <dbReference type="PROSITE" id="PS50941"/>
    </source>
</evidence>
<dbReference type="OMA" id="YREEQNT"/>
<feature type="disulfide bond" evidence="13">
    <location>
        <begin position="90"/>
        <end position="139"/>
    </location>
</feature>
<dbReference type="PANTHER" id="PTHR22595">
    <property type="entry name" value="CHITINASE-RELATED"/>
    <property type="match status" value="1"/>
</dbReference>
<dbReference type="GO" id="GO:0006952">
    <property type="term" value="P:defense response"/>
    <property type="evidence" value="ECO:0007669"/>
    <property type="project" value="UniProtKB-KW"/>
</dbReference>
<evidence type="ECO:0000256" key="2">
    <source>
        <dbReference type="ARBA" id="ARBA00012729"/>
    </source>
</evidence>
<dbReference type="InterPro" id="IPR000726">
    <property type="entry name" value="Glyco_hydro_19_cat"/>
</dbReference>
<evidence type="ECO:0000256" key="4">
    <source>
        <dbReference type="ARBA" id="ARBA00022729"/>
    </source>
</evidence>
<feature type="domain" description="Chitin-binding type-1" evidence="16">
    <location>
        <begin position="27"/>
        <end position="62"/>
    </location>
</feature>
<dbReference type="SMART" id="SM00270">
    <property type="entry name" value="ChtBD1"/>
    <property type="match status" value="1"/>
</dbReference>
<dbReference type="InterPro" id="IPR036861">
    <property type="entry name" value="Endochitinase-like_sf"/>
</dbReference>
<evidence type="ECO:0000256" key="7">
    <source>
        <dbReference type="ARBA" id="ARBA00023024"/>
    </source>
</evidence>
<dbReference type="Pfam" id="PF00187">
    <property type="entry name" value="Chitin_bind_1"/>
    <property type="match status" value="1"/>
</dbReference>
<keyword evidence="10" id="KW-0326">Glycosidase</keyword>
<feature type="chain" id="PRO_5010579700" description="chitinase" evidence="15">
    <location>
        <begin position="28"/>
        <end position="272"/>
    </location>
</feature>
<evidence type="ECO:0000256" key="9">
    <source>
        <dbReference type="ARBA" id="ARBA00023277"/>
    </source>
</evidence>
<keyword evidence="9" id="KW-0119">Carbohydrate metabolism</keyword>
<dbReference type="InterPro" id="IPR023346">
    <property type="entry name" value="Lysozyme-like_dom_sf"/>
</dbReference>